<dbReference type="PANTHER" id="PTHR12265">
    <property type="entry name" value="TRANSMEMBRANE PROTEIN 53"/>
    <property type="match status" value="1"/>
</dbReference>
<keyword evidence="3" id="KW-1133">Transmembrane helix</keyword>
<evidence type="ECO:0000256" key="3">
    <source>
        <dbReference type="ARBA" id="ARBA00022989"/>
    </source>
</evidence>
<dbReference type="AlphaFoldDB" id="A0A1I7SF31"/>
<dbReference type="GO" id="GO:0005640">
    <property type="term" value="C:nuclear outer membrane"/>
    <property type="evidence" value="ECO:0007669"/>
    <property type="project" value="UniProtKB-SubCell"/>
</dbReference>
<evidence type="ECO:0000313" key="9">
    <source>
        <dbReference type="Proteomes" id="UP000659654"/>
    </source>
</evidence>
<dbReference type="OrthoDB" id="77878at2759"/>
<keyword evidence="9" id="KW-1185">Reference proteome</keyword>
<dbReference type="Gene3D" id="3.40.50.1820">
    <property type="entry name" value="alpha/beta hydrolase"/>
    <property type="match status" value="1"/>
</dbReference>
<dbReference type="Proteomes" id="UP000659654">
    <property type="component" value="Unassembled WGS sequence"/>
</dbReference>
<name>A0A1I7SF31_BURXY</name>
<reference evidence="10" key="1">
    <citation type="submission" date="2016-11" db="UniProtKB">
        <authorList>
            <consortium name="WormBaseParasite"/>
        </authorList>
    </citation>
    <scope>IDENTIFICATION</scope>
</reference>
<dbReference type="EMBL" id="CAJFDI010000001">
    <property type="protein sequence ID" value="CAD5207658.1"/>
    <property type="molecule type" value="Genomic_DNA"/>
</dbReference>
<evidence type="ECO:0000256" key="2">
    <source>
        <dbReference type="ARBA" id="ARBA00022692"/>
    </source>
</evidence>
<dbReference type="WBParaSite" id="BXY_1164200.1">
    <property type="protein sequence ID" value="BXY_1164200.1"/>
    <property type="gene ID" value="BXY_1164200"/>
</dbReference>
<protein>
    <submittedName>
        <fullName evidence="7">(pine wood nematode) hypothetical protein</fullName>
    </submittedName>
</protein>
<evidence type="ECO:0000256" key="5">
    <source>
        <dbReference type="ARBA" id="ARBA00023242"/>
    </source>
</evidence>
<dbReference type="PANTHER" id="PTHR12265:SF30">
    <property type="entry name" value="TRANSMEMBRANE PROTEIN 53"/>
    <property type="match status" value="1"/>
</dbReference>
<proteinExistence type="inferred from homology"/>
<dbReference type="EMBL" id="CAJFCV020000001">
    <property type="protein sequence ID" value="CAG9078920.1"/>
    <property type="molecule type" value="Genomic_DNA"/>
</dbReference>
<dbReference type="SUPFAM" id="SSF53474">
    <property type="entry name" value="alpha/beta-Hydrolases"/>
    <property type="match status" value="1"/>
</dbReference>
<evidence type="ECO:0000313" key="8">
    <source>
        <dbReference type="Proteomes" id="UP000095284"/>
    </source>
</evidence>
<dbReference type="InterPro" id="IPR029058">
    <property type="entry name" value="AB_hydrolase_fold"/>
</dbReference>
<comment type="similarity">
    <text evidence="1">Belongs to the TMEM53 family.</text>
</comment>
<evidence type="ECO:0000313" key="7">
    <source>
        <dbReference type="EMBL" id="CAD5207658.1"/>
    </source>
</evidence>
<sequence>MMNSDDEKRRPLIFILGFMNSQPKHFETLKRFYENFCEEVIVHIGEMYNEYVWPSGSEGYEFIKEIYLPKVAEYKDHPVIIHSFSQNGGRLFYYLWRSLNYEQRSQVKGIIGDAGPCELSSIPSYYFNQRFSSWPRKDKTTRNFWLKCVPQNLVNAAITCPLIFFGLFGHYTPELRKYDLPEKQLYLCSKSDNVVRFKNFRDYAIEQLDKGKTVKLKTWEQGGHCMQFREHPEEYFEECEKFVRECLANDDFWRKRAKL</sequence>
<accession>A0A1I7SF31</accession>
<dbReference type="Proteomes" id="UP000582659">
    <property type="component" value="Unassembled WGS sequence"/>
</dbReference>
<gene>
    <name evidence="7" type="ORF">BXYJ_LOCUS35</name>
</gene>
<dbReference type="eggNOG" id="KOG2521">
    <property type="taxonomic scope" value="Eukaryota"/>
</dbReference>
<keyword evidence="4" id="KW-0472">Membrane</keyword>
<evidence type="ECO:0000256" key="1">
    <source>
        <dbReference type="ARBA" id="ARBA00007387"/>
    </source>
</evidence>
<keyword evidence="5" id="KW-0539">Nucleus</keyword>
<dbReference type="Proteomes" id="UP000095284">
    <property type="component" value="Unplaced"/>
</dbReference>
<comment type="subcellular location">
    <subcellularLocation>
        <location evidence="6">Nucleus outer membrane</location>
        <topology evidence="6">Single-pass membrane protein</topology>
    </subcellularLocation>
</comment>
<organism evidence="8 10">
    <name type="scientific">Bursaphelenchus xylophilus</name>
    <name type="common">Pinewood nematode worm</name>
    <name type="synonym">Aphelenchoides xylophilus</name>
    <dbReference type="NCBI Taxonomy" id="6326"/>
    <lineage>
        <taxon>Eukaryota</taxon>
        <taxon>Metazoa</taxon>
        <taxon>Ecdysozoa</taxon>
        <taxon>Nematoda</taxon>
        <taxon>Chromadorea</taxon>
        <taxon>Rhabditida</taxon>
        <taxon>Tylenchina</taxon>
        <taxon>Tylenchomorpha</taxon>
        <taxon>Aphelenchoidea</taxon>
        <taxon>Aphelenchoididae</taxon>
        <taxon>Bursaphelenchus</taxon>
    </lineage>
</organism>
<evidence type="ECO:0000256" key="4">
    <source>
        <dbReference type="ARBA" id="ARBA00023136"/>
    </source>
</evidence>
<dbReference type="Pfam" id="PF05705">
    <property type="entry name" value="DUF829"/>
    <property type="match status" value="1"/>
</dbReference>
<keyword evidence="2" id="KW-0812">Transmembrane</keyword>
<reference evidence="7" key="2">
    <citation type="submission" date="2020-09" db="EMBL/GenBank/DDBJ databases">
        <authorList>
            <person name="Kikuchi T."/>
        </authorList>
    </citation>
    <scope>NUCLEOTIDE SEQUENCE</scope>
    <source>
        <strain evidence="7">Ka4C1</strain>
    </source>
</reference>
<dbReference type="InterPro" id="IPR008547">
    <property type="entry name" value="DUF829_TMEM53"/>
</dbReference>
<evidence type="ECO:0000256" key="6">
    <source>
        <dbReference type="ARBA" id="ARBA00034303"/>
    </source>
</evidence>
<evidence type="ECO:0000313" key="10">
    <source>
        <dbReference type="WBParaSite" id="BXY_1164200.1"/>
    </source>
</evidence>